<dbReference type="InterPro" id="IPR040911">
    <property type="entry name" value="Exostosin_GT47"/>
</dbReference>
<evidence type="ECO:0000259" key="6">
    <source>
        <dbReference type="Pfam" id="PF03016"/>
    </source>
</evidence>
<accession>A0AB40AJF0</accession>
<dbReference type="Proteomes" id="UP001515500">
    <property type="component" value="Chromosome 19"/>
</dbReference>
<keyword evidence="7" id="KW-1185">Reference proteome</keyword>
<dbReference type="InterPro" id="IPR004263">
    <property type="entry name" value="Exostosin"/>
</dbReference>
<feature type="domain" description="Exostosin GT47" evidence="6">
    <location>
        <begin position="87"/>
        <end position="420"/>
    </location>
</feature>
<keyword evidence="4" id="KW-0812">Transmembrane</keyword>
<dbReference type="GeneID" id="120250253"/>
<evidence type="ECO:0000313" key="7">
    <source>
        <dbReference type="Proteomes" id="UP001515500"/>
    </source>
</evidence>
<evidence type="ECO:0000313" key="8">
    <source>
        <dbReference type="RefSeq" id="XP_039114983.1"/>
    </source>
</evidence>
<sequence>MLPRSNSPPSGADPPHHSLPGKLTPSLNLHLHLPLCHRVLLVAAVLSVQLLLLLLFSDRSISTTRLHPSTNAGDHRNSRNTTCDLGTIYVYDLPPEFNSDLIAGCHHLNPWTSRCSALSNYGLGPSAADLAGIVPGPLLPSWFNTDQFSSEILFHRRLLSHPCRSPDPSTASALFIPFYAGLAVGQHLWSPNATSGDRDRLCAALLRWISSQPSFLRSNGSDHFIVLGRITWDFRRSKNEDWGGSFIYMPAMSNVTRLLIERNPWDELDVGIPYPTGFHPRSATDLRSWQKFVLSRRRRTTFGFAGAARVGMKNDFRGLLLRECAAAGGSACKAVDCSHGRCANRSAEAVSLFLESKFCLQPRGDSFTRRSMFDCMIAGAIPVVFWKRSAYLQYELYLPPGEEEWSVFIDRKEVRSGAVSVRDVLESIGEEKVSRMREKVVELIPRIVYGQDRLDEGVMDAVDVAVDGVLRRFRERRERTDMGIGGVR</sequence>
<evidence type="ECO:0000256" key="3">
    <source>
        <dbReference type="ARBA" id="ARBA00022676"/>
    </source>
</evidence>
<protein>
    <submittedName>
        <fullName evidence="8 9">Xyloglucan galactosyltransferase XLT2-like</fullName>
    </submittedName>
</protein>
<evidence type="ECO:0000256" key="5">
    <source>
        <dbReference type="ARBA" id="ARBA00023034"/>
    </source>
</evidence>
<evidence type="ECO:0000313" key="9">
    <source>
        <dbReference type="RefSeq" id="XP_039114984.1"/>
    </source>
</evidence>
<comment type="subcellular location">
    <subcellularLocation>
        <location evidence="1">Golgi apparatus membrane</location>
        <topology evidence="1">Single-pass type II membrane protein</topology>
    </subcellularLocation>
</comment>
<dbReference type="GO" id="GO:0000139">
    <property type="term" value="C:Golgi membrane"/>
    <property type="evidence" value="ECO:0007669"/>
    <property type="project" value="UniProtKB-SubCell"/>
</dbReference>
<keyword evidence="4" id="KW-0735">Signal-anchor</keyword>
<keyword evidence="3" id="KW-0328">Glycosyltransferase</keyword>
<dbReference type="PANTHER" id="PTHR11062:SF214">
    <property type="entry name" value="XYLOGLUCAN GALACTOSYLTRANSFERASE XLT2"/>
    <property type="match status" value="1"/>
</dbReference>
<evidence type="ECO:0000256" key="1">
    <source>
        <dbReference type="ARBA" id="ARBA00004323"/>
    </source>
</evidence>
<proteinExistence type="inferred from homology"/>
<dbReference type="RefSeq" id="XP_039114984.1">
    <property type="nucleotide sequence ID" value="XM_039259050.1"/>
</dbReference>
<comment type="similarity">
    <text evidence="2">Belongs to the glycosyltransferase 47 family.</text>
</comment>
<keyword evidence="5" id="KW-0333">Golgi apparatus</keyword>
<reference evidence="8 9" key="1">
    <citation type="submission" date="2025-04" db="UniProtKB">
        <authorList>
            <consortium name="RefSeq"/>
        </authorList>
    </citation>
    <scope>IDENTIFICATION</scope>
</reference>
<dbReference type="RefSeq" id="XP_039114983.1">
    <property type="nucleotide sequence ID" value="XM_039259049.1"/>
</dbReference>
<dbReference type="GO" id="GO:0009969">
    <property type="term" value="P:xyloglucan biosynthetic process"/>
    <property type="evidence" value="ECO:0007669"/>
    <property type="project" value="TreeGrafter"/>
</dbReference>
<evidence type="ECO:0000256" key="4">
    <source>
        <dbReference type="ARBA" id="ARBA00022968"/>
    </source>
</evidence>
<keyword evidence="3" id="KW-0808">Transferase</keyword>
<organism evidence="7 9">
    <name type="scientific">Dioscorea cayennensis subsp. rotundata</name>
    <name type="common">White Guinea yam</name>
    <name type="synonym">Dioscorea rotundata</name>
    <dbReference type="NCBI Taxonomy" id="55577"/>
    <lineage>
        <taxon>Eukaryota</taxon>
        <taxon>Viridiplantae</taxon>
        <taxon>Streptophyta</taxon>
        <taxon>Embryophyta</taxon>
        <taxon>Tracheophyta</taxon>
        <taxon>Spermatophyta</taxon>
        <taxon>Magnoliopsida</taxon>
        <taxon>Liliopsida</taxon>
        <taxon>Dioscoreales</taxon>
        <taxon>Dioscoreaceae</taxon>
        <taxon>Dioscorea</taxon>
    </lineage>
</organism>
<evidence type="ECO:0000256" key="2">
    <source>
        <dbReference type="ARBA" id="ARBA00010271"/>
    </source>
</evidence>
<dbReference type="Pfam" id="PF03016">
    <property type="entry name" value="Exostosin_GT47"/>
    <property type="match status" value="1"/>
</dbReference>
<dbReference type="GO" id="GO:0008378">
    <property type="term" value="F:galactosyltransferase activity"/>
    <property type="evidence" value="ECO:0007669"/>
    <property type="project" value="TreeGrafter"/>
</dbReference>
<dbReference type="PANTHER" id="PTHR11062">
    <property type="entry name" value="EXOSTOSIN HEPARAN SULFATE GLYCOSYLTRANSFERASE -RELATED"/>
    <property type="match status" value="1"/>
</dbReference>
<gene>
    <name evidence="8 9" type="primary">LOC120250253</name>
</gene>
<dbReference type="AlphaFoldDB" id="A0AB40AJF0"/>
<name>A0AB40AJF0_DIOCR</name>